<dbReference type="InterPro" id="IPR003399">
    <property type="entry name" value="Mce/MlaD"/>
</dbReference>
<dbReference type="EMBL" id="JAWLVV010000019">
    <property type="protein sequence ID" value="MDV7292666.1"/>
    <property type="molecule type" value="Genomic_DNA"/>
</dbReference>
<evidence type="ECO:0000313" key="5">
    <source>
        <dbReference type="EMBL" id="ALI27975.1"/>
    </source>
</evidence>
<dbReference type="Pfam" id="PF02470">
    <property type="entry name" value="MlaD"/>
    <property type="match status" value="1"/>
</dbReference>
<feature type="domain" description="Mce/MlaD" evidence="3">
    <location>
        <begin position="40"/>
        <end position="113"/>
    </location>
</feature>
<keyword evidence="2" id="KW-0472">Membrane</keyword>
<dbReference type="InterPro" id="IPR052336">
    <property type="entry name" value="MlaD_Phospholipid_Transporter"/>
</dbReference>
<dbReference type="PANTHER" id="PTHR33371:SF16">
    <property type="entry name" value="MCE-FAMILY PROTEIN MCE3F"/>
    <property type="match status" value="1"/>
</dbReference>
<evidence type="ECO:0000259" key="4">
    <source>
        <dbReference type="Pfam" id="PF11887"/>
    </source>
</evidence>
<dbReference type="STRING" id="1766.XA26_41680"/>
<dbReference type="NCBIfam" id="TIGR00996">
    <property type="entry name" value="Mtu_fam_mce"/>
    <property type="match status" value="1"/>
</dbReference>
<reference evidence="6" key="2">
    <citation type="submission" date="2023-10" db="EMBL/GenBank/DDBJ databases">
        <title>Mycolicibacterium fortuitum clinical isolates causing pulmonary infections in humans.</title>
        <authorList>
            <person name="Mejia-Ponce P.M."/>
            <person name="Zenteno-Cuevas R."/>
            <person name="Licona-Cassani C."/>
        </authorList>
    </citation>
    <scope>NUCLEOTIDE SEQUENCE</scope>
    <source>
        <strain evidence="6">M8</strain>
    </source>
</reference>
<dbReference type="Proteomes" id="UP000057134">
    <property type="component" value="Chromosome"/>
</dbReference>
<dbReference type="GO" id="GO:0005576">
    <property type="term" value="C:extracellular region"/>
    <property type="evidence" value="ECO:0007669"/>
    <property type="project" value="TreeGrafter"/>
</dbReference>
<sequence>MLTRFIRTQLILFTVASVVGVAVMLFAYMQVPTLLGIGRITVKMELPATGGLYQFSNVTYRGSQIGKVTSVELTEKGAEATLSLDRSPKVPADLEAEVRSMSAVGEQYVELLPRTNSGPYLGNGSVIALSNTKIPQQVGPMLDQLSALVDTIPKDKLSQLLDESYNAFNGTGYDFGSLLDSASTITRDSNAVSDQTRALIDDSKPFLDAQAQTSDSIKTWAASMAGITGQVAENDPEVRSLLRNGPGFAQETTKLLEQIKPTLPILLANLTTFGQIAVTYNPSIEQLLVLLPPYVAQLQTYAPTNNTSGLPMADFSLGLGDPPTCTVGFLPPSAWRSPADTTVIDTPDNIYCKLPQDSPIGVRGARNYPCMGHPGKRAPTVELCNDPKGFQPIAQRQHALGPYPLDPSLIAQGVPPDTRVLPDEKIFGPLGGTPLPPGVSVPTPGAAPEPQPAPSFAGTGPGPLLPGQPMYLEPPVPGVPPPPPGDPNAVPVPAVDQPQATEIPPVPHGQGVFPDAPELPMPAQPGAAPSAFKGGTGDGPSVAIAKYNPRTGEYMGSDGNLYKQTDLVSPPKSWQDLMPT</sequence>
<organism evidence="5 7">
    <name type="scientific">Mycolicibacterium fortuitum</name>
    <name type="common">Mycobacterium fortuitum</name>
    <dbReference type="NCBI Taxonomy" id="1766"/>
    <lineage>
        <taxon>Bacteria</taxon>
        <taxon>Bacillati</taxon>
        <taxon>Actinomycetota</taxon>
        <taxon>Actinomycetes</taxon>
        <taxon>Mycobacteriales</taxon>
        <taxon>Mycobacteriaceae</taxon>
        <taxon>Mycolicibacterium</taxon>
    </lineage>
</organism>
<evidence type="ECO:0000313" key="6">
    <source>
        <dbReference type="EMBL" id="MDV7292666.1"/>
    </source>
</evidence>
<dbReference type="PATRIC" id="fig|1766.6.peg.4142"/>
<evidence type="ECO:0000259" key="3">
    <source>
        <dbReference type="Pfam" id="PF02470"/>
    </source>
</evidence>
<gene>
    <name evidence="6" type="ORF">R4485_21050</name>
    <name evidence="5" type="ORF">XA26_41680</name>
</gene>
<feature type="domain" description="Mammalian cell entry C-terminal" evidence="4">
    <location>
        <begin position="121"/>
        <end position="289"/>
    </location>
</feature>
<feature type="compositionally biased region" description="Pro residues" evidence="1">
    <location>
        <begin position="434"/>
        <end position="453"/>
    </location>
</feature>
<evidence type="ECO:0000256" key="1">
    <source>
        <dbReference type="SAM" id="MobiDB-lite"/>
    </source>
</evidence>
<feature type="compositionally biased region" description="Pro residues" evidence="1">
    <location>
        <begin position="472"/>
        <end position="486"/>
    </location>
</feature>
<dbReference type="InterPro" id="IPR005693">
    <property type="entry name" value="Mce"/>
</dbReference>
<accession>A0A0N7H942</accession>
<dbReference type="PANTHER" id="PTHR33371">
    <property type="entry name" value="INTERMEMBRANE PHOSPHOLIPID TRANSPORT SYSTEM BINDING PROTEIN MLAD-RELATED"/>
    <property type="match status" value="1"/>
</dbReference>
<dbReference type="RefSeq" id="WP_003880070.1">
    <property type="nucleotide sequence ID" value="NZ_CP011269.1"/>
</dbReference>
<keyword evidence="7" id="KW-1185">Reference proteome</keyword>
<feature type="region of interest" description="Disordered" evidence="1">
    <location>
        <begin position="520"/>
        <end position="580"/>
    </location>
</feature>
<dbReference type="GeneID" id="93414568"/>
<evidence type="ECO:0000256" key="2">
    <source>
        <dbReference type="SAM" id="Phobius"/>
    </source>
</evidence>
<evidence type="ECO:0000313" key="7">
    <source>
        <dbReference type="Proteomes" id="UP000057134"/>
    </source>
</evidence>
<keyword evidence="2" id="KW-1133">Transmembrane helix</keyword>
<feature type="transmembrane region" description="Helical" evidence="2">
    <location>
        <begin position="12"/>
        <end position="31"/>
    </location>
</feature>
<proteinExistence type="predicted"/>
<dbReference type="InterPro" id="IPR024516">
    <property type="entry name" value="Mce_C"/>
</dbReference>
<dbReference type="KEGG" id="mft:XA26_41680"/>
<name>A0A0N7H942_MYCFO</name>
<reference evidence="5 7" key="1">
    <citation type="journal article" date="2015" name="MBio">
        <title>Enzymatic Degradation of Phenazines Can Generate Energy and Protect Sensitive Organisms from Toxicity.</title>
        <authorList>
            <person name="Costa K.C."/>
            <person name="Bergkessel M."/>
            <person name="Saunders S."/>
            <person name="Korlach J."/>
            <person name="Newman D.K."/>
        </authorList>
    </citation>
    <scope>NUCLEOTIDE SEQUENCE [LARGE SCALE GENOMIC DNA]</scope>
    <source>
        <strain evidence="5 7">CT6</strain>
    </source>
</reference>
<protein>
    <submittedName>
        <fullName evidence="6">MCE family protein</fullName>
    </submittedName>
    <submittedName>
        <fullName evidence="5">MCE-family protein Mce1F</fullName>
    </submittedName>
</protein>
<dbReference type="Pfam" id="PF11887">
    <property type="entry name" value="Mce4_CUP1"/>
    <property type="match status" value="1"/>
</dbReference>
<dbReference type="Proteomes" id="UP001186041">
    <property type="component" value="Unassembled WGS sequence"/>
</dbReference>
<dbReference type="EMBL" id="CP011269">
    <property type="protein sequence ID" value="ALI27975.1"/>
    <property type="molecule type" value="Genomic_DNA"/>
</dbReference>
<dbReference type="AlphaFoldDB" id="A0A0N7H942"/>
<feature type="region of interest" description="Disordered" evidence="1">
    <location>
        <begin position="431"/>
        <end position="486"/>
    </location>
</feature>
<keyword evidence="2" id="KW-0812">Transmembrane</keyword>